<evidence type="ECO:0000313" key="2">
    <source>
        <dbReference type="Proteomes" id="UP000735302"/>
    </source>
</evidence>
<reference evidence="1 2" key="1">
    <citation type="journal article" date="2021" name="Elife">
        <title>Chloroplast acquisition without the gene transfer in kleptoplastic sea slugs, Plakobranchus ocellatus.</title>
        <authorList>
            <person name="Maeda T."/>
            <person name="Takahashi S."/>
            <person name="Yoshida T."/>
            <person name="Shimamura S."/>
            <person name="Takaki Y."/>
            <person name="Nagai Y."/>
            <person name="Toyoda A."/>
            <person name="Suzuki Y."/>
            <person name="Arimoto A."/>
            <person name="Ishii H."/>
            <person name="Satoh N."/>
            <person name="Nishiyama T."/>
            <person name="Hasebe M."/>
            <person name="Maruyama T."/>
            <person name="Minagawa J."/>
            <person name="Obokata J."/>
            <person name="Shigenobu S."/>
        </authorList>
    </citation>
    <scope>NUCLEOTIDE SEQUENCE [LARGE SCALE GENOMIC DNA]</scope>
</reference>
<dbReference type="EMBL" id="BLXT01004479">
    <property type="protein sequence ID" value="GFO13111.1"/>
    <property type="molecule type" value="Genomic_DNA"/>
</dbReference>
<keyword evidence="2" id="KW-1185">Reference proteome</keyword>
<accession>A0AAV4B2P3</accession>
<sequence>MTSVYVVRIHDCSTRPVNDDTCLCCQNPRLHYPSCKWWHPSMLSESTTALPVQKMETSVYVVRIHDSPTRRVNGDICPCCQNPRRFYLSSPNVNCLCCENPGLHCLSCKK</sequence>
<protein>
    <submittedName>
        <fullName evidence="1">Uncharacterized protein</fullName>
    </submittedName>
</protein>
<dbReference type="Proteomes" id="UP000735302">
    <property type="component" value="Unassembled WGS sequence"/>
</dbReference>
<name>A0AAV4B2P3_9GAST</name>
<dbReference type="AlphaFoldDB" id="A0AAV4B2P3"/>
<proteinExistence type="predicted"/>
<organism evidence="1 2">
    <name type="scientific">Plakobranchus ocellatus</name>
    <dbReference type="NCBI Taxonomy" id="259542"/>
    <lineage>
        <taxon>Eukaryota</taxon>
        <taxon>Metazoa</taxon>
        <taxon>Spiralia</taxon>
        <taxon>Lophotrochozoa</taxon>
        <taxon>Mollusca</taxon>
        <taxon>Gastropoda</taxon>
        <taxon>Heterobranchia</taxon>
        <taxon>Euthyneura</taxon>
        <taxon>Panpulmonata</taxon>
        <taxon>Sacoglossa</taxon>
        <taxon>Placobranchoidea</taxon>
        <taxon>Plakobranchidae</taxon>
        <taxon>Plakobranchus</taxon>
    </lineage>
</organism>
<gene>
    <name evidence="1" type="ORF">PoB_003961600</name>
</gene>
<evidence type="ECO:0000313" key="1">
    <source>
        <dbReference type="EMBL" id="GFO13111.1"/>
    </source>
</evidence>
<comment type="caution">
    <text evidence="1">The sequence shown here is derived from an EMBL/GenBank/DDBJ whole genome shotgun (WGS) entry which is preliminary data.</text>
</comment>